<feature type="domain" description="Predicted membrane protein YciQ-like C-terminal" evidence="5">
    <location>
        <begin position="287"/>
        <end position="533"/>
    </location>
</feature>
<feature type="transmembrane region" description="Helical" evidence="2">
    <location>
        <begin position="408"/>
        <end position="429"/>
    </location>
</feature>
<reference evidence="6 7" key="1">
    <citation type="submission" date="2023-05" db="EMBL/GenBank/DDBJ databases">
        <title>Microbacterium dauci sp.nov., Isolated from Carrot Rhizosphere Soil.</title>
        <authorList>
            <person name="Xiao Z."/>
            <person name="Zheng J."/>
        </authorList>
    </citation>
    <scope>NUCLEOTIDE SEQUENCE [LARGE SCALE GENOMIC DNA]</scope>
    <source>
        <strain evidence="6 7">LX3-4</strain>
    </source>
</reference>
<organism evidence="6 7">
    <name type="scientific">Microbacterium dauci</name>
    <dbReference type="NCBI Taxonomy" id="3048008"/>
    <lineage>
        <taxon>Bacteria</taxon>
        <taxon>Bacillati</taxon>
        <taxon>Actinomycetota</taxon>
        <taxon>Actinomycetes</taxon>
        <taxon>Micrococcales</taxon>
        <taxon>Microbacteriaceae</taxon>
        <taxon>Microbacterium</taxon>
    </lineage>
</organism>
<name>A0ABT6ZFW8_9MICO</name>
<evidence type="ECO:0000313" key="6">
    <source>
        <dbReference type="EMBL" id="MDJ1114630.1"/>
    </source>
</evidence>
<feature type="region of interest" description="Disordered" evidence="1">
    <location>
        <begin position="574"/>
        <end position="597"/>
    </location>
</feature>
<feature type="transmembrane region" description="Helical" evidence="2">
    <location>
        <begin position="250"/>
        <end position="270"/>
    </location>
</feature>
<dbReference type="InterPro" id="IPR018702">
    <property type="entry name" value="DUF2207"/>
</dbReference>
<dbReference type="Pfam" id="PF20990">
    <property type="entry name" value="DUF2207_C"/>
    <property type="match status" value="1"/>
</dbReference>
<accession>A0ABT6ZFW8</accession>
<dbReference type="RefSeq" id="WP_283716294.1">
    <property type="nucleotide sequence ID" value="NZ_JASJND010000006.1"/>
</dbReference>
<keyword evidence="2" id="KW-1133">Transmembrane helix</keyword>
<sequence length="597" mass="62278">MRTSRGISTLATAMWAMVVGVVLACAPAVAATADVDDFTFETLEVDYTLTRDADGLSGLRVVESFTAVFPETDQNQGMRRVIPDTYQDLPLRPHLVSVTDAAGDDVWDVETDGVDGGLEIVARGDGYLHGAQTFVFTYELDNVVHDFEDTGLELYWDVNGVDWAQPFGEITARVHISADIATTVDDAACYAGSQGDGASCDRIDLAQTDDGTTVTVTQADVGPGETLTFAVGFDAGSFTPLDTSYGGSPWSVVQIGGALAAIGVLVWSFVVRRRRLADAAGRGVIAQYEAPPGVDALESAVFLGAAGKAIPAEVLEQAVVGSIRITEGEKPRWGNAKLVAELVDPSLADADGRMLLEGIFPGGVVGDTYEFGSTDTRLSKTAQQILTRAGSELKGRGLYRKVSGWTRFWPILGSFIAAAVAVGSGVVMLNASVDALWPVLLLIVTILVAVAATLVVARTPLTEEGVALREHLEGLRLFIGWAEADRIRMLQSPEGADRVAIDADDPRQMLHLYERLLPYAVVFGQEKAWSERLVVLYDQVGAAGPSWYAGAVAFNAASFSSGIGSLSSAASAASSSGGSTGGGSAGGGGGGGGGGGV</sequence>
<dbReference type="InterPro" id="IPR048389">
    <property type="entry name" value="YciQ-like_C"/>
</dbReference>
<gene>
    <name evidence="6" type="ORF">QNI14_09205</name>
</gene>
<feature type="compositionally biased region" description="Gly residues" evidence="1">
    <location>
        <begin position="578"/>
        <end position="597"/>
    </location>
</feature>
<keyword evidence="2" id="KW-0472">Membrane</keyword>
<proteinExistence type="predicted"/>
<protein>
    <submittedName>
        <fullName evidence="6">DUF2207 domain-containing protein</fullName>
    </submittedName>
</protein>
<dbReference type="Proteomes" id="UP001321481">
    <property type="component" value="Unassembled WGS sequence"/>
</dbReference>
<evidence type="ECO:0000256" key="1">
    <source>
        <dbReference type="SAM" id="MobiDB-lite"/>
    </source>
</evidence>
<keyword evidence="7" id="KW-1185">Reference proteome</keyword>
<evidence type="ECO:0000256" key="2">
    <source>
        <dbReference type="SAM" id="Phobius"/>
    </source>
</evidence>
<dbReference type="PROSITE" id="PS51257">
    <property type="entry name" value="PROKAR_LIPOPROTEIN"/>
    <property type="match status" value="1"/>
</dbReference>
<dbReference type="Pfam" id="PF09972">
    <property type="entry name" value="DUF2207"/>
    <property type="match status" value="1"/>
</dbReference>
<evidence type="ECO:0000313" key="7">
    <source>
        <dbReference type="Proteomes" id="UP001321481"/>
    </source>
</evidence>
<evidence type="ECO:0000259" key="5">
    <source>
        <dbReference type="Pfam" id="PF20990"/>
    </source>
</evidence>
<keyword evidence="3" id="KW-0732">Signal</keyword>
<comment type="caution">
    <text evidence="6">The sequence shown here is derived from an EMBL/GenBank/DDBJ whole genome shotgun (WGS) entry which is preliminary data.</text>
</comment>
<keyword evidence="2" id="KW-0812">Transmembrane</keyword>
<evidence type="ECO:0000259" key="4">
    <source>
        <dbReference type="Pfam" id="PF09972"/>
    </source>
</evidence>
<feature type="transmembrane region" description="Helical" evidence="2">
    <location>
        <begin position="435"/>
        <end position="457"/>
    </location>
</feature>
<evidence type="ECO:0000256" key="3">
    <source>
        <dbReference type="SAM" id="SignalP"/>
    </source>
</evidence>
<feature type="domain" description="DUF2207" evidence="4">
    <location>
        <begin position="52"/>
        <end position="233"/>
    </location>
</feature>
<feature type="signal peptide" evidence="3">
    <location>
        <begin position="1"/>
        <end position="30"/>
    </location>
</feature>
<dbReference type="EMBL" id="JASJND010000006">
    <property type="protein sequence ID" value="MDJ1114630.1"/>
    <property type="molecule type" value="Genomic_DNA"/>
</dbReference>
<feature type="chain" id="PRO_5046744069" evidence="3">
    <location>
        <begin position="31"/>
        <end position="597"/>
    </location>
</feature>